<proteinExistence type="predicted"/>
<name>A0A6S6U8I9_9GAMM</name>
<feature type="chain" id="PRO_5028026043" evidence="1">
    <location>
        <begin position="23"/>
        <end position="209"/>
    </location>
</feature>
<dbReference type="EMBL" id="CACVAT010000457">
    <property type="protein sequence ID" value="CAA6828089.1"/>
    <property type="molecule type" value="Genomic_DNA"/>
</dbReference>
<protein>
    <submittedName>
        <fullName evidence="2">Uncharacterized protein</fullName>
    </submittedName>
</protein>
<sequence length="209" mass="22744">MNFFQKSIVFFLSILTMQVGHAASLINISSWGFASSDTPHISCGIVSGSNGERVSILVYGEANRQVNGQTDPIIYIGRPGDPLDSSSNYFINDDWETDQSSTMISSVGRTPAHNLDSGVILSAPVGPVCIYGFDRSSSTDLSYINLQLTFLGNSSDRSVDEAKRSNAEYEILSQDELVSLIDGKIPESSRKIMPNNIDNIITIPRSLVD</sequence>
<feature type="signal peptide" evidence="1">
    <location>
        <begin position="1"/>
        <end position="22"/>
    </location>
</feature>
<dbReference type="AlphaFoldDB" id="A0A6S6U8I9"/>
<accession>A0A6S6U8I9</accession>
<evidence type="ECO:0000313" key="2">
    <source>
        <dbReference type="EMBL" id="CAA6828089.1"/>
    </source>
</evidence>
<reference evidence="2" key="1">
    <citation type="submission" date="2020-01" db="EMBL/GenBank/DDBJ databases">
        <authorList>
            <person name="Meier V. D."/>
            <person name="Meier V D."/>
        </authorList>
    </citation>
    <scope>NUCLEOTIDE SEQUENCE</scope>
    <source>
        <strain evidence="2">HLG_WM_MAG_09</strain>
    </source>
</reference>
<gene>
    <name evidence="2" type="ORF">HELGO_WM20069</name>
</gene>
<keyword evidence="1" id="KW-0732">Signal</keyword>
<evidence type="ECO:0000256" key="1">
    <source>
        <dbReference type="SAM" id="SignalP"/>
    </source>
</evidence>
<organism evidence="2">
    <name type="scientific">uncultured Thiotrichaceae bacterium</name>
    <dbReference type="NCBI Taxonomy" id="298394"/>
    <lineage>
        <taxon>Bacteria</taxon>
        <taxon>Pseudomonadati</taxon>
        <taxon>Pseudomonadota</taxon>
        <taxon>Gammaproteobacteria</taxon>
        <taxon>Thiotrichales</taxon>
        <taxon>Thiotrichaceae</taxon>
        <taxon>environmental samples</taxon>
    </lineage>
</organism>